<dbReference type="InterPro" id="IPR016181">
    <property type="entry name" value="Acyl_CoA_acyltransferase"/>
</dbReference>
<dbReference type="PROSITE" id="PS51186">
    <property type="entry name" value="GNAT"/>
    <property type="match status" value="1"/>
</dbReference>
<dbReference type="SUPFAM" id="SSF55729">
    <property type="entry name" value="Acyl-CoA N-acyltransferases (Nat)"/>
    <property type="match status" value="1"/>
</dbReference>
<dbReference type="EMBL" id="BMMW01000001">
    <property type="protein sequence ID" value="GGK42307.1"/>
    <property type="molecule type" value="Genomic_DNA"/>
</dbReference>
<reference evidence="2" key="2">
    <citation type="submission" date="2020-09" db="EMBL/GenBank/DDBJ databases">
        <authorList>
            <person name="Sun Q."/>
            <person name="Zhou Y."/>
        </authorList>
    </citation>
    <scope>NUCLEOTIDE SEQUENCE</scope>
    <source>
        <strain evidence="2">CGMCC 4.7278</strain>
    </source>
</reference>
<evidence type="ECO:0000259" key="1">
    <source>
        <dbReference type="PROSITE" id="PS51186"/>
    </source>
</evidence>
<dbReference type="Pfam" id="PF13673">
    <property type="entry name" value="Acetyltransf_10"/>
    <property type="match status" value="1"/>
</dbReference>
<feature type="domain" description="N-acetyltransferase" evidence="1">
    <location>
        <begin position="25"/>
        <end position="162"/>
    </location>
</feature>
<gene>
    <name evidence="2" type="ORF">GCM10011591_12350</name>
</gene>
<evidence type="ECO:0000313" key="3">
    <source>
        <dbReference type="Proteomes" id="UP000612956"/>
    </source>
</evidence>
<proteinExistence type="predicted"/>
<dbReference type="CDD" id="cd04301">
    <property type="entry name" value="NAT_SF"/>
    <property type="match status" value="1"/>
</dbReference>
<dbReference type="Gene3D" id="3.40.630.30">
    <property type="match status" value="1"/>
</dbReference>
<dbReference type="InterPro" id="IPR000182">
    <property type="entry name" value="GNAT_dom"/>
</dbReference>
<comment type="caution">
    <text evidence="2">The sequence shown here is derived from an EMBL/GenBank/DDBJ whole genome shotgun (WGS) entry which is preliminary data.</text>
</comment>
<dbReference type="GO" id="GO:0016747">
    <property type="term" value="F:acyltransferase activity, transferring groups other than amino-acyl groups"/>
    <property type="evidence" value="ECO:0007669"/>
    <property type="project" value="InterPro"/>
</dbReference>
<dbReference type="AlphaFoldDB" id="A0A917QBG7"/>
<protein>
    <submittedName>
        <fullName evidence="2">ElaA protein</fullName>
    </submittedName>
</protein>
<evidence type="ECO:0000313" key="2">
    <source>
        <dbReference type="EMBL" id="GGK42307.1"/>
    </source>
</evidence>
<keyword evidence="3" id="KW-1185">Reference proteome</keyword>
<dbReference type="Proteomes" id="UP000612956">
    <property type="component" value="Unassembled WGS sequence"/>
</dbReference>
<sequence length="166" mass="17945">MGLDQQVAGVDGSLIAGSGVILRQSSGTDLSVSELYALLRLRSEVFVVEQECNYIDADGLDLLADTQHLWLERDGEVIAALRLLAEPDEVRIGRVCTAQAERGQGHIDRLMKAALTEIGSGAAHLHAQSYLVGMYGKYGFVVDGPEFDDVGIPHTPMRRAGTHLDD</sequence>
<dbReference type="RefSeq" id="WP_188827793.1">
    <property type="nucleotide sequence ID" value="NZ_BMMW01000001.1"/>
</dbReference>
<organism evidence="2 3">
    <name type="scientific">Nocardia camponoti</name>
    <dbReference type="NCBI Taxonomy" id="1616106"/>
    <lineage>
        <taxon>Bacteria</taxon>
        <taxon>Bacillati</taxon>
        <taxon>Actinomycetota</taxon>
        <taxon>Actinomycetes</taxon>
        <taxon>Mycobacteriales</taxon>
        <taxon>Nocardiaceae</taxon>
        <taxon>Nocardia</taxon>
    </lineage>
</organism>
<name>A0A917QBG7_9NOCA</name>
<reference evidence="2" key="1">
    <citation type="journal article" date="2014" name="Int. J. Syst. Evol. Microbiol.">
        <title>Complete genome sequence of Corynebacterium casei LMG S-19264T (=DSM 44701T), isolated from a smear-ripened cheese.</title>
        <authorList>
            <consortium name="US DOE Joint Genome Institute (JGI-PGF)"/>
            <person name="Walter F."/>
            <person name="Albersmeier A."/>
            <person name="Kalinowski J."/>
            <person name="Ruckert C."/>
        </authorList>
    </citation>
    <scope>NUCLEOTIDE SEQUENCE</scope>
    <source>
        <strain evidence="2">CGMCC 4.7278</strain>
    </source>
</reference>
<accession>A0A917QBG7</accession>